<dbReference type="Pfam" id="PF01364">
    <property type="entry name" value="Peptidase_C25"/>
    <property type="match status" value="1"/>
</dbReference>
<dbReference type="Gene3D" id="2.60.40.3800">
    <property type="match status" value="1"/>
</dbReference>
<proteinExistence type="predicted"/>
<comment type="caution">
    <text evidence="4">The sequence shown here is derived from an EMBL/GenBank/DDBJ whole genome shotgun (WGS) entry which is preliminary data.</text>
</comment>
<name>A0ABV6YNG5_UNCEI</name>
<dbReference type="InterPro" id="IPR029030">
    <property type="entry name" value="Caspase-like_dom_sf"/>
</dbReference>
<dbReference type="InterPro" id="IPR029031">
    <property type="entry name" value="Gingipain_N_sf"/>
</dbReference>
<keyword evidence="5" id="KW-1185">Reference proteome</keyword>
<feature type="signal peptide" evidence="2">
    <location>
        <begin position="1"/>
        <end position="23"/>
    </location>
</feature>
<dbReference type="InterPro" id="IPR001769">
    <property type="entry name" value="Gingipain"/>
</dbReference>
<dbReference type="NCBIfam" id="TIGR04183">
    <property type="entry name" value="Por_Secre_tail"/>
    <property type="match status" value="1"/>
</dbReference>
<dbReference type="InterPro" id="IPR026444">
    <property type="entry name" value="Secre_tail"/>
</dbReference>
<dbReference type="Gene3D" id="3.40.50.1460">
    <property type="match status" value="1"/>
</dbReference>
<sequence>MRLKAAAIAGWMMFLAASGMAHGHVMLQGGGGSEVNILFEAGQVRPVRSEMGRWLGVRLEGFAALLDDSLLLEVPVRSYLIGIPEGANVTYDVIGGTSSRIERYESESVLTALGDALEDLPREPATVAPIGYLKRQRVAGLRITPLTYDDATGDLVLHTGFRVRVGLAGAVETGGAGASLAGGETDDAFYRHAILNHEQAKPWRVPLQRAALQGDYFTSSTNWIKAEIDSSGIYCVTGADLSALGISLGGIDPSTLRAYSGGGLPLRETLAQHNPDWMRLVPIKVEDGGDGSFDPADCIIFYALNVNDWADFYDRELGPEDHNESFFSNYNYYWLSWGGSFNELPLRMEEVELPACDGCSYYQPQSFYERIHTEINSIVDFSIYADDAWYWRILNIGNVATLEAKTPFPDLDSLAVLKVRVADPHSIRGFPPQCPGAYYSVITRLNSAALQDTTWFAAYTAQNVIDIYGQGALVGGERQIVEVFLPRDPPPPYEDNTICSIKPYLAWFDIYYWREFEADGGKLFFLSPDTTDTVKYEVGGFSSSPEYAFDVTDQFGVKELTGFDVTGSADFTATLFDTVSQGERRRYALTTRDALMSPRGLVRADISNIRYAGENKPYIVITHEDLLPAANTLADYRSAEVITVDEIYDEFGWGLPDVTAIRDFLRLRYETYPLDRVLMLGKATWDYKQLRTAESFPNYVPSYERRYLPPARDPYNTDDWFVYFVPKEGDSAAYFPTIPVSRLAPVSPEDADFVVQNAIQYTSNPELGPWQNSVILVADDDRIPEGCELGSPHTRDADLMGTDHYPPVFERTKIYLTEYPVSFGLKPAAKNDFVAALNKGALFSNYVGHGDPLRMAQEEVFNPGAISLVYAGRRLSFLIAASCNVSKFDEPNLMSMAERLVVRREGGTIGSLASTQLCLPRPNRILNGNFISALFEGRKKYPTIPISDGAAIGKALTVAADHSNTYWRNNEKYAVFGEAGLELAVPKLDVVFETDKPDTVKRHQTYEYSLRIEEGGILLSGYDGQTAICASEADDTTGYQSCDPSNFMDYSLPGATIFRGKAQAENGRLDFAYFVGSSTREGTRGTIRCFTSDGTVSGSGLLDSLLISGVVAAEDDEGPVIGLRSGGNVLEPGDTVTVGQQIEVMLSDQSGVAVKGKSEAFPSVSVAFDDVERIALADSMYASGSDFTQSLTTFVVPGMASGVHKFSVTAFDNLNNSSTQDYDLLVGLDDAGAGNVVYVYPNPSPGTCFIVWEYENDDYVEIEATIYTLSGRRIWTGSTSGRGSYHLIEWDGTDLVGDTVANGTYLVVVEASAPSDPAFGTSDKIAVVRAR</sequence>
<gene>
    <name evidence="4" type="ORF">ACFL2Z_01685</name>
</gene>
<organism evidence="4 5">
    <name type="scientific">Eiseniibacteriota bacterium</name>
    <dbReference type="NCBI Taxonomy" id="2212470"/>
    <lineage>
        <taxon>Bacteria</taxon>
        <taxon>Candidatus Eiseniibacteriota</taxon>
    </lineage>
</organism>
<evidence type="ECO:0000256" key="1">
    <source>
        <dbReference type="ARBA" id="ARBA00022729"/>
    </source>
</evidence>
<dbReference type="EMBL" id="JBHPEI010000016">
    <property type="protein sequence ID" value="MFC1799606.1"/>
    <property type="molecule type" value="Genomic_DNA"/>
</dbReference>
<dbReference type="Gene3D" id="2.60.40.4070">
    <property type="match status" value="1"/>
</dbReference>
<feature type="chain" id="PRO_5047184543" evidence="2">
    <location>
        <begin position="24"/>
        <end position="1331"/>
    </location>
</feature>
<protein>
    <submittedName>
        <fullName evidence="4">C25 family cysteine peptidase</fullName>
    </submittedName>
</protein>
<reference evidence="4 5" key="1">
    <citation type="submission" date="2024-09" db="EMBL/GenBank/DDBJ databases">
        <authorList>
            <person name="D'Angelo T."/>
        </authorList>
    </citation>
    <scope>NUCLEOTIDE SEQUENCE [LARGE SCALE GENOMIC DNA]</scope>
    <source>
        <strain evidence="4">SAG AM-311-F02</strain>
    </source>
</reference>
<evidence type="ECO:0000313" key="5">
    <source>
        <dbReference type="Proteomes" id="UP001594288"/>
    </source>
</evidence>
<keyword evidence="1 2" id="KW-0732">Signal</keyword>
<evidence type="ECO:0000259" key="3">
    <source>
        <dbReference type="Pfam" id="PF01364"/>
    </source>
</evidence>
<dbReference type="InterPro" id="IPR038490">
    <property type="entry name" value="Gingipain_propep_sf"/>
</dbReference>
<accession>A0ABV6YNG5</accession>
<dbReference type="Gene3D" id="3.40.50.10390">
    <property type="entry name" value="Gingipain r, domain 1"/>
    <property type="match status" value="1"/>
</dbReference>
<dbReference type="Proteomes" id="UP001594288">
    <property type="component" value="Unassembled WGS sequence"/>
</dbReference>
<feature type="domain" description="Gingipain" evidence="3">
    <location>
        <begin position="618"/>
        <end position="980"/>
    </location>
</feature>
<evidence type="ECO:0000256" key="2">
    <source>
        <dbReference type="SAM" id="SignalP"/>
    </source>
</evidence>
<evidence type="ECO:0000313" key="4">
    <source>
        <dbReference type="EMBL" id="MFC1799606.1"/>
    </source>
</evidence>
<dbReference type="SUPFAM" id="SSF52129">
    <property type="entry name" value="Caspase-like"/>
    <property type="match status" value="1"/>
</dbReference>